<dbReference type="SMART" id="SM00382">
    <property type="entry name" value="AAA"/>
    <property type="match status" value="1"/>
</dbReference>
<dbReference type="InterPro" id="IPR027417">
    <property type="entry name" value="P-loop_NTPase"/>
</dbReference>
<evidence type="ECO:0000256" key="2">
    <source>
        <dbReference type="ARBA" id="ARBA00022741"/>
    </source>
</evidence>
<dbReference type="KEGG" id="palr:HGI30_20005"/>
<sequence length="340" mass="38023">MTMIKLVDLKKNYQVLNRSEGLGGAFRDLFSRDYRVVEAVKGLSLEIDEGEIVGFVGPNGAGKSTTIKMMTGVLKPSSGTLTVNGRVPTKNRARNMQEIGVVFGQRTQLWWDLPVIESFKILRQIYQVDKAEFARNMGLFEDLIDLKALYSTPVRYLSLGQRMLCDVAAAFLHDPKVIFLDEPTIGLDISVKTRIRQVIQSLNQLKKTTIILTTHDLSDIEALCKRIVVIDKGAVVYDGSIARVTQMFGAHRTLKIQLDPAQLLAMDQLAAGVHGQFSRPDAIQMEPGEEGWLHVTLNQEQVQLIEVLHYLGSLYPIQDIKIEEISIDKIVKDIYEGALA</sequence>
<dbReference type="Pfam" id="PF00005">
    <property type="entry name" value="ABC_tran"/>
    <property type="match status" value="1"/>
</dbReference>
<keyword evidence="6" id="KW-1185">Reference proteome</keyword>
<evidence type="ECO:0000313" key="5">
    <source>
        <dbReference type="EMBL" id="QJC53591.1"/>
    </source>
</evidence>
<dbReference type="PANTHER" id="PTHR42711:SF1">
    <property type="entry name" value="ABC-TRANSPORT PROTEIN, ATP-BINDING COMPONENT"/>
    <property type="match status" value="1"/>
</dbReference>
<evidence type="ECO:0000313" key="6">
    <source>
        <dbReference type="Proteomes" id="UP000502136"/>
    </source>
</evidence>
<organism evidence="5 6">
    <name type="scientific">Paenibacillus albicereus</name>
    <dbReference type="NCBI Taxonomy" id="2726185"/>
    <lineage>
        <taxon>Bacteria</taxon>
        <taxon>Bacillati</taxon>
        <taxon>Bacillota</taxon>
        <taxon>Bacilli</taxon>
        <taxon>Bacillales</taxon>
        <taxon>Paenibacillaceae</taxon>
        <taxon>Paenibacillus</taxon>
    </lineage>
</organism>
<dbReference type="Gene3D" id="3.40.50.300">
    <property type="entry name" value="P-loop containing nucleotide triphosphate hydrolases"/>
    <property type="match status" value="1"/>
</dbReference>
<dbReference type="RefSeq" id="WP_168909128.1">
    <property type="nucleotide sequence ID" value="NZ_CP051428.1"/>
</dbReference>
<keyword evidence="3 5" id="KW-0067">ATP-binding</keyword>
<dbReference type="GO" id="GO:0005524">
    <property type="term" value="F:ATP binding"/>
    <property type="evidence" value="ECO:0007669"/>
    <property type="project" value="UniProtKB-KW"/>
</dbReference>
<dbReference type="SUPFAM" id="SSF52540">
    <property type="entry name" value="P-loop containing nucleoside triphosphate hydrolases"/>
    <property type="match status" value="1"/>
</dbReference>
<proteinExistence type="predicted"/>
<dbReference type="AlphaFoldDB" id="A0A6H2H1M5"/>
<name>A0A6H2H1M5_9BACL</name>
<feature type="domain" description="ABC transporter" evidence="4">
    <location>
        <begin position="4"/>
        <end position="257"/>
    </location>
</feature>
<dbReference type="GO" id="GO:0016887">
    <property type="term" value="F:ATP hydrolysis activity"/>
    <property type="evidence" value="ECO:0007669"/>
    <property type="project" value="InterPro"/>
</dbReference>
<dbReference type="EMBL" id="CP051428">
    <property type="protein sequence ID" value="QJC53591.1"/>
    <property type="molecule type" value="Genomic_DNA"/>
</dbReference>
<dbReference type="InterPro" id="IPR050763">
    <property type="entry name" value="ABC_transporter_ATP-binding"/>
</dbReference>
<evidence type="ECO:0000256" key="3">
    <source>
        <dbReference type="ARBA" id="ARBA00022840"/>
    </source>
</evidence>
<dbReference type="PANTHER" id="PTHR42711">
    <property type="entry name" value="ABC TRANSPORTER ATP-BINDING PROTEIN"/>
    <property type="match status" value="1"/>
</dbReference>
<dbReference type="InterPro" id="IPR003593">
    <property type="entry name" value="AAA+_ATPase"/>
</dbReference>
<protein>
    <submittedName>
        <fullName evidence="5">ATP-binding cassette domain-containing protein</fullName>
    </submittedName>
</protein>
<gene>
    <name evidence="5" type="ORF">HGI30_20005</name>
</gene>
<evidence type="ECO:0000259" key="4">
    <source>
        <dbReference type="PROSITE" id="PS50893"/>
    </source>
</evidence>
<keyword evidence="2" id="KW-0547">Nucleotide-binding</keyword>
<dbReference type="InterPro" id="IPR003439">
    <property type="entry name" value="ABC_transporter-like_ATP-bd"/>
</dbReference>
<keyword evidence="1" id="KW-0813">Transport</keyword>
<accession>A0A6H2H1M5</accession>
<reference evidence="5 6" key="1">
    <citation type="submission" date="2020-04" db="EMBL/GenBank/DDBJ databases">
        <title>Novel Paenibacillus strain UniB2 isolated from commercial digestive syrup.</title>
        <authorList>
            <person name="Thorat V."/>
            <person name="Kirdat K."/>
            <person name="Tiwarekar B."/>
            <person name="Yadav A."/>
        </authorList>
    </citation>
    <scope>NUCLEOTIDE SEQUENCE [LARGE SCALE GENOMIC DNA]</scope>
    <source>
        <strain evidence="5 6">UniB2</strain>
    </source>
</reference>
<dbReference type="PROSITE" id="PS50893">
    <property type="entry name" value="ABC_TRANSPORTER_2"/>
    <property type="match status" value="1"/>
</dbReference>
<dbReference type="Proteomes" id="UP000502136">
    <property type="component" value="Chromosome"/>
</dbReference>
<evidence type="ECO:0000256" key="1">
    <source>
        <dbReference type="ARBA" id="ARBA00022448"/>
    </source>
</evidence>